<reference evidence="1 2" key="1">
    <citation type="journal article" date="2010" name="Nature">
        <title>The Ectocarpus genome and the independent evolution of multicellularity in brown algae.</title>
        <authorList>
            <person name="Cock J.M."/>
            <person name="Sterck L."/>
            <person name="Rouze P."/>
            <person name="Scornet D."/>
            <person name="Allen A.E."/>
            <person name="Amoutzias G."/>
            <person name="Anthouard V."/>
            <person name="Artiguenave F."/>
            <person name="Aury J.M."/>
            <person name="Badger J.H."/>
            <person name="Beszteri B."/>
            <person name="Billiau K."/>
            <person name="Bonnet E."/>
            <person name="Bothwell J.H."/>
            <person name="Bowler C."/>
            <person name="Boyen C."/>
            <person name="Brownlee C."/>
            <person name="Carrano C.J."/>
            <person name="Charrier B."/>
            <person name="Cho G.Y."/>
            <person name="Coelho S.M."/>
            <person name="Collen J."/>
            <person name="Corre E."/>
            <person name="Da Silva C."/>
            <person name="Delage L."/>
            <person name="Delaroque N."/>
            <person name="Dittami S.M."/>
            <person name="Doulbeau S."/>
            <person name="Elias M."/>
            <person name="Farnham G."/>
            <person name="Gachon C.M."/>
            <person name="Gschloessl B."/>
            <person name="Heesch S."/>
            <person name="Jabbari K."/>
            <person name="Jubin C."/>
            <person name="Kawai H."/>
            <person name="Kimura K."/>
            <person name="Kloareg B."/>
            <person name="Kupper F.C."/>
            <person name="Lang D."/>
            <person name="Le Bail A."/>
            <person name="Leblanc C."/>
            <person name="Lerouge P."/>
            <person name="Lohr M."/>
            <person name="Lopez P.J."/>
            <person name="Martens C."/>
            <person name="Maumus F."/>
            <person name="Michel G."/>
            <person name="Miranda-Saavedra D."/>
            <person name="Morales J."/>
            <person name="Moreau H."/>
            <person name="Motomura T."/>
            <person name="Nagasato C."/>
            <person name="Napoli C.A."/>
            <person name="Nelson D.R."/>
            <person name="Nyvall-Collen P."/>
            <person name="Peters A.F."/>
            <person name="Pommier C."/>
            <person name="Potin P."/>
            <person name="Poulain J."/>
            <person name="Quesneville H."/>
            <person name="Read B."/>
            <person name="Rensing S.A."/>
            <person name="Ritter A."/>
            <person name="Rousvoal S."/>
            <person name="Samanta M."/>
            <person name="Samson G."/>
            <person name="Schroeder D.C."/>
            <person name="Segurens B."/>
            <person name="Strittmatter M."/>
            <person name="Tonon T."/>
            <person name="Tregear J.W."/>
            <person name="Valentin K."/>
            <person name="von Dassow P."/>
            <person name="Yamagishi T."/>
            <person name="Van de Peer Y."/>
            <person name="Wincker P."/>
        </authorList>
    </citation>
    <scope>NUCLEOTIDE SEQUENCE [LARGE SCALE GENOMIC DNA]</scope>
    <source>
        <strain evidence="2">Ec32 / CCAP1310/4</strain>
    </source>
</reference>
<gene>
    <name evidence="1" type="ORF">Esi_0052_0261</name>
</gene>
<protein>
    <submittedName>
        <fullName evidence="1">EsV-1-108</fullName>
    </submittedName>
</protein>
<keyword evidence="2" id="KW-1185">Reference proteome</keyword>
<dbReference type="InParanoid" id="D8LPD8"/>
<evidence type="ECO:0000313" key="2">
    <source>
        <dbReference type="Proteomes" id="UP000002630"/>
    </source>
</evidence>
<accession>D8LPD8</accession>
<proteinExistence type="predicted"/>
<sequence length="226" mass="25301">MTTAMQTYRCASIDIGVINLAFCVTEFVSRTDGSFDFDLLHAQRVKIGNTRETIRDLGRKLLSFLSASDALRHDKLDYVFIEQQLSRAVKNIVLSYITMAYFETKRIGCGDSTKIVFVSPKNKFAAVRYAFPKGVLSSINFERRGRELKKLTVEVARLLFTAFGVKVGLDAMATNGTKLDDVSDAFLQSFAFFLEKFPSNLAARGVGSSFIRVEENRESKDADEQA</sequence>
<dbReference type="InterPro" id="IPR012337">
    <property type="entry name" value="RNaseH-like_sf"/>
</dbReference>
<dbReference type="EMBL" id="FN648730">
    <property type="protein sequence ID" value="CBN80409.1"/>
    <property type="molecule type" value="Genomic_DNA"/>
</dbReference>
<dbReference type="SUPFAM" id="SSF53098">
    <property type="entry name" value="Ribonuclease H-like"/>
    <property type="match status" value="1"/>
</dbReference>
<dbReference type="OrthoDB" id="10636816at2759"/>
<name>D8LPD8_ECTSI</name>
<evidence type="ECO:0000313" key="1">
    <source>
        <dbReference type="EMBL" id="CBN80409.1"/>
    </source>
</evidence>
<organism evidence="1 2">
    <name type="scientific">Ectocarpus siliculosus</name>
    <name type="common">Brown alga</name>
    <name type="synonym">Conferva siliculosa</name>
    <dbReference type="NCBI Taxonomy" id="2880"/>
    <lineage>
        <taxon>Eukaryota</taxon>
        <taxon>Sar</taxon>
        <taxon>Stramenopiles</taxon>
        <taxon>Ochrophyta</taxon>
        <taxon>PX clade</taxon>
        <taxon>Phaeophyceae</taxon>
        <taxon>Ectocarpales</taxon>
        <taxon>Ectocarpaceae</taxon>
        <taxon>Ectocarpus</taxon>
    </lineage>
</organism>
<dbReference type="AlphaFoldDB" id="D8LPD8"/>
<dbReference type="GO" id="GO:0003676">
    <property type="term" value="F:nucleic acid binding"/>
    <property type="evidence" value="ECO:0007669"/>
    <property type="project" value="InterPro"/>
</dbReference>
<dbReference type="Gene3D" id="3.30.420.10">
    <property type="entry name" value="Ribonuclease H-like superfamily/Ribonuclease H"/>
    <property type="match status" value="1"/>
</dbReference>
<dbReference type="Proteomes" id="UP000002630">
    <property type="component" value="Linkage Group LG16"/>
</dbReference>
<dbReference type="InterPro" id="IPR036397">
    <property type="entry name" value="RNaseH_sf"/>
</dbReference>
<dbReference type="EMBL" id="FN649741">
    <property type="protein sequence ID" value="CBN80409.1"/>
    <property type="molecule type" value="Genomic_DNA"/>
</dbReference>